<dbReference type="PANTHER" id="PTHR43356">
    <property type="entry name" value="PHOSPHATE ACETYLTRANSFERASE"/>
    <property type="match status" value="1"/>
</dbReference>
<comment type="similarity">
    <text evidence="1">Belongs to the phosphate acetyltransferase and butyryltransferase family.</text>
</comment>
<keyword evidence="3" id="KW-0012">Acyltransferase</keyword>
<evidence type="ECO:0000259" key="4">
    <source>
        <dbReference type="Pfam" id="PF01515"/>
    </source>
</evidence>
<evidence type="ECO:0000256" key="2">
    <source>
        <dbReference type="ARBA" id="ARBA00022679"/>
    </source>
</evidence>
<dbReference type="PIRSF" id="PIRSF000428">
    <property type="entry name" value="P_Ac_trans"/>
    <property type="match status" value="1"/>
</dbReference>
<accession>C0CK04</accession>
<comment type="caution">
    <text evidence="5">The sequence shown here is derived from an EMBL/GenBank/DDBJ whole genome shotgun (WGS) entry which is preliminary data.</text>
</comment>
<protein>
    <recommendedName>
        <fullName evidence="4">Phosphate acetyl/butaryl transferase domain-containing protein</fullName>
    </recommendedName>
</protein>
<organism evidence="5 6">
    <name type="scientific">Blautia hydrogenotrophica (strain DSM 10507 / JCM 14656 / S5a33)</name>
    <name type="common">Ruminococcus hydrogenotrophicus</name>
    <dbReference type="NCBI Taxonomy" id="476272"/>
    <lineage>
        <taxon>Bacteria</taxon>
        <taxon>Bacillati</taxon>
        <taxon>Bacillota</taxon>
        <taxon>Clostridia</taxon>
        <taxon>Lachnospirales</taxon>
        <taxon>Lachnospiraceae</taxon>
        <taxon>Blautia</taxon>
    </lineage>
</organism>
<reference evidence="5 6" key="1">
    <citation type="submission" date="2009-01" db="EMBL/GenBank/DDBJ databases">
        <authorList>
            <person name="Fulton L."/>
            <person name="Clifton S."/>
            <person name="Fulton B."/>
            <person name="Xu J."/>
            <person name="Minx P."/>
            <person name="Pepin K.H."/>
            <person name="Johnson M."/>
            <person name="Bhonagiri V."/>
            <person name="Nash W.E."/>
            <person name="Mardis E.R."/>
            <person name="Wilson R.K."/>
        </authorList>
    </citation>
    <scope>NUCLEOTIDE SEQUENCE [LARGE SCALE GENOMIC DNA]</scope>
    <source>
        <strain evidence="6">DSM 10507 / JCM 14656 / S5a33</strain>
    </source>
</reference>
<dbReference type="Pfam" id="PF01515">
    <property type="entry name" value="PTA_PTB"/>
    <property type="match status" value="1"/>
</dbReference>
<dbReference type="eggNOG" id="COG0280">
    <property type="taxonomic scope" value="Bacteria"/>
</dbReference>
<evidence type="ECO:0000313" key="5">
    <source>
        <dbReference type="EMBL" id="EEG49880.1"/>
    </source>
</evidence>
<dbReference type="InterPro" id="IPR050500">
    <property type="entry name" value="Phos_Acetyltrans/Butyryltrans"/>
</dbReference>
<dbReference type="AlphaFoldDB" id="C0CK04"/>
<dbReference type="InterPro" id="IPR002505">
    <property type="entry name" value="PTA_PTB"/>
</dbReference>
<dbReference type="EMBL" id="ACBZ01000055">
    <property type="protein sequence ID" value="EEG49880.1"/>
    <property type="molecule type" value="Genomic_DNA"/>
</dbReference>
<evidence type="ECO:0000313" key="6">
    <source>
        <dbReference type="Proteomes" id="UP000003100"/>
    </source>
</evidence>
<dbReference type="GO" id="GO:0016746">
    <property type="term" value="F:acyltransferase activity"/>
    <property type="evidence" value="ECO:0007669"/>
    <property type="project" value="UniProtKB-KW"/>
</dbReference>
<keyword evidence="2" id="KW-0808">Transferase</keyword>
<reference evidence="5 6" key="2">
    <citation type="submission" date="2009-02" db="EMBL/GenBank/DDBJ databases">
        <title>Draft genome sequence of Blautia hydrogenotrophica DSM 10507 (Ruminococcus hydrogenotrophicus DSM 10507).</title>
        <authorList>
            <person name="Sudarsanam P."/>
            <person name="Ley R."/>
            <person name="Guruge J."/>
            <person name="Turnbaugh P.J."/>
            <person name="Mahowald M."/>
            <person name="Liep D."/>
            <person name="Gordon J."/>
        </authorList>
    </citation>
    <scope>NUCLEOTIDE SEQUENCE [LARGE SCALE GENOMIC DNA]</scope>
    <source>
        <strain evidence="6">DSM 10507 / JCM 14656 / S5a33</strain>
    </source>
</reference>
<dbReference type="NCBIfam" id="NF006045">
    <property type="entry name" value="PRK08190.1"/>
    <property type="match status" value="1"/>
</dbReference>
<keyword evidence="6" id="KW-1185">Reference proteome</keyword>
<evidence type="ECO:0000256" key="1">
    <source>
        <dbReference type="ARBA" id="ARBA00005656"/>
    </source>
</evidence>
<gene>
    <name evidence="5" type="ORF">RUMHYD_01174</name>
</gene>
<dbReference type="PANTHER" id="PTHR43356:SF2">
    <property type="entry name" value="PHOSPHATE ACETYLTRANSFERASE"/>
    <property type="match status" value="1"/>
</dbReference>
<dbReference type="SUPFAM" id="SSF53659">
    <property type="entry name" value="Isocitrate/Isopropylmalate dehydrogenase-like"/>
    <property type="match status" value="1"/>
</dbReference>
<proteinExistence type="inferred from homology"/>
<sequence>MLNSLEAILKNVKNEERRTVAVAAAADREIMEVVREAETDGLANFILIGDEKEIRELQQEEGIDTDAEIIHEPDEKKAAKLAVRLVKEQKAQAVMKGLLYTKEFMKAVLDKEEGLHTGKLISQISIIDSIQGDGIQMITDGVISIAPDLDAKRKIIENAVELAHKLGYECPKVALLGAVEVINPVMMDTLDAAALCKMNERGQIKGCVLDGPLALDNAVSAEAARHKKIKSSVAGSADILLVPNIQTGNVLIKALTYYAKKDMASAIAGASAPVIMTSRTDSIRNKILSMALAVYLSK</sequence>
<dbReference type="InterPro" id="IPR012147">
    <property type="entry name" value="P_Ac_Bu_trans"/>
</dbReference>
<name>C0CK04_BLAHS</name>
<dbReference type="PATRIC" id="fig|476272.21.peg.2521"/>
<dbReference type="GeneID" id="86820441"/>
<dbReference type="Gene3D" id="3.40.718.10">
    <property type="entry name" value="Isopropylmalate Dehydrogenase"/>
    <property type="match status" value="1"/>
</dbReference>
<dbReference type="HOGENOM" id="CLU_056531_0_0_9"/>
<dbReference type="Proteomes" id="UP000003100">
    <property type="component" value="Unassembled WGS sequence"/>
</dbReference>
<feature type="domain" description="Phosphate acetyl/butaryl transferase" evidence="4">
    <location>
        <begin position="75"/>
        <end position="294"/>
    </location>
</feature>
<evidence type="ECO:0000256" key="3">
    <source>
        <dbReference type="ARBA" id="ARBA00023315"/>
    </source>
</evidence>
<dbReference type="RefSeq" id="WP_005947071.1">
    <property type="nucleotide sequence ID" value="NZ_CP136423.1"/>
</dbReference>